<accession>A0A6N4RCH0</accession>
<dbReference type="InterPro" id="IPR015854">
    <property type="entry name" value="ABC_transpr_LolD-like"/>
</dbReference>
<dbReference type="InterPro" id="IPR027417">
    <property type="entry name" value="P-loop_NTPase"/>
</dbReference>
<dbReference type="SMART" id="SM00382">
    <property type="entry name" value="AAA"/>
    <property type="match status" value="1"/>
</dbReference>
<dbReference type="CDD" id="cd03255">
    <property type="entry name" value="ABC_MJ0796_LolCDE_FtsE"/>
    <property type="match status" value="1"/>
</dbReference>
<dbReference type="PANTHER" id="PTHR24220:SF470">
    <property type="entry name" value="CELL DIVISION ATP-BINDING PROTEIN FTSE"/>
    <property type="match status" value="1"/>
</dbReference>
<dbReference type="PROSITE" id="PS50893">
    <property type="entry name" value="ABC_TRANSPORTER_2"/>
    <property type="match status" value="1"/>
</dbReference>
<organism evidence="8 9">
    <name type="scientific">Blastochloris viridis</name>
    <name type="common">Rhodopseudomonas viridis</name>
    <dbReference type="NCBI Taxonomy" id="1079"/>
    <lineage>
        <taxon>Bacteria</taxon>
        <taxon>Pseudomonadati</taxon>
        <taxon>Pseudomonadota</taxon>
        <taxon>Alphaproteobacteria</taxon>
        <taxon>Hyphomicrobiales</taxon>
        <taxon>Blastochloridaceae</taxon>
        <taxon>Blastochloris</taxon>
    </lineage>
</organism>
<dbReference type="SUPFAM" id="SSF52540">
    <property type="entry name" value="P-loop containing nucleoside triphosphate hydrolases"/>
    <property type="match status" value="1"/>
</dbReference>
<dbReference type="Proteomes" id="UP000320948">
    <property type="component" value="Unassembled WGS sequence"/>
</dbReference>
<gene>
    <name evidence="8" type="ORF">DI628_07530</name>
</gene>
<evidence type="ECO:0000256" key="6">
    <source>
        <dbReference type="ARBA" id="ARBA00022840"/>
    </source>
</evidence>
<evidence type="ECO:0000256" key="3">
    <source>
        <dbReference type="ARBA" id="ARBA00020019"/>
    </source>
</evidence>
<evidence type="ECO:0000256" key="1">
    <source>
        <dbReference type="ARBA" id="ARBA00002579"/>
    </source>
</evidence>
<comment type="caution">
    <text evidence="8">The sequence shown here is derived from an EMBL/GenBank/DDBJ whole genome shotgun (WGS) entry which is preliminary data.</text>
</comment>
<keyword evidence="6 8" id="KW-0067">ATP-binding</keyword>
<dbReference type="GO" id="GO:0005886">
    <property type="term" value="C:plasma membrane"/>
    <property type="evidence" value="ECO:0007669"/>
    <property type="project" value="UniProtKB-ARBA"/>
</dbReference>
<dbReference type="GO" id="GO:0016887">
    <property type="term" value="F:ATP hydrolysis activity"/>
    <property type="evidence" value="ECO:0007669"/>
    <property type="project" value="InterPro"/>
</dbReference>
<keyword evidence="5" id="KW-0547">Nucleotide-binding</keyword>
<reference evidence="8 9" key="1">
    <citation type="journal article" date="2017" name="Nat. Commun.">
        <title>In situ click chemistry generation of cyclooxygenase-2 inhibitors.</title>
        <authorList>
            <person name="Bhardwaj A."/>
            <person name="Kaur J."/>
            <person name="Wuest M."/>
            <person name="Wuest F."/>
        </authorList>
    </citation>
    <scope>NUCLEOTIDE SEQUENCE [LARGE SCALE GENOMIC DNA]</scope>
    <source>
        <strain evidence="8">S2_018_000_R2_106</strain>
    </source>
</reference>
<dbReference type="PANTHER" id="PTHR24220">
    <property type="entry name" value="IMPORT ATP-BINDING PROTEIN"/>
    <property type="match status" value="1"/>
</dbReference>
<comment type="function">
    <text evidence="1">Part of the ABC transporter FtsEX involved in cellular division. Important for assembly or stability of the septal ring.</text>
</comment>
<evidence type="ECO:0000256" key="5">
    <source>
        <dbReference type="ARBA" id="ARBA00022741"/>
    </source>
</evidence>
<dbReference type="Pfam" id="PF00005">
    <property type="entry name" value="ABC_tran"/>
    <property type="match status" value="1"/>
</dbReference>
<feature type="domain" description="ABC transporter" evidence="7">
    <location>
        <begin position="2"/>
        <end position="233"/>
    </location>
</feature>
<sequence length="233" mass="25522">MLKLENVGYEYTAGVPALQNVTLTLPQGSFHWLTGPSGAGKTTLFRLLTLDLIPGHGSFLFNETAVESSSRATRAALRRKIGVVYQDFRLLPHLTVRENVELPLRIHGNGSLTPEQEHAVTDMLEWVGLTQVANSRAENLSGGEQQRTAIARAVVRQPEVLVADEPTGNVDAAMARRIMHLFTELHKHGTTVILATHDLGLIRRHPAPIIHLKDGYLTAASTLSEDTEDTDNA</sequence>
<evidence type="ECO:0000313" key="8">
    <source>
        <dbReference type="EMBL" id="TKW60736.1"/>
    </source>
</evidence>
<proteinExistence type="inferred from homology"/>
<dbReference type="InterPro" id="IPR017911">
    <property type="entry name" value="MacB-like_ATP-bd"/>
</dbReference>
<dbReference type="EMBL" id="VAFM01000002">
    <property type="protein sequence ID" value="TKW60736.1"/>
    <property type="molecule type" value="Genomic_DNA"/>
</dbReference>
<dbReference type="FunFam" id="3.40.50.300:FF:000056">
    <property type="entry name" value="Cell division ATP-binding protein FtsE"/>
    <property type="match status" value="1"/>
</dbReference>
<evidence type="ECO:0000313" key="9">
    <source>
        <dbReference type="Proteomes" id="UP000320948"/>
    </source>
</evidence>
<protein>
    <recommendedName>
        <fullName evidence="3">Cell division ATP-binding protein FtsE</fullName>
    </recommendedName>
</protein>
<dbReference type="InterPro" id="IPR003593">
    <property type="entry name" value="AAA+_ATPase"/>
</dbReference>
<keyword evidence="4" id="KW-0813">Transport</keyword>
<dbReference type="GO" id="GO:0022857">
    <property type="term" value="F:transmembrane transporter activity"/>
    <property type="evidence" value="ECO:0007669"/>
    <property type="project" value="TreeGrafter"/>
</dbReference>
<dbReference type="Gene3D" id="3.40.50.300">
    <property type="entry name" value="P-loop containing nucleotide triphosphate hydrolases"/>
    <property type="match status" value="1"/>
</dbReference>
<evidence type="ECO:0000256" key="2">
    <source>
        <dbReference type="ARBA" id="ARBA00005417"/>
    </source>
</evidence>
<evidence type="ECO:0000259" key="7">
    <source>
        <dbReference type="PROSITE" id="PS50893"/>
    </source>
</evidence>
<dbReference type="AlphaFoldDB" id="A0A6N4RCH0"/>
<name>A0A6N4RCH0_BLAVI</name>
<dbReference type="InterPro" id="IPR003439">
    <property type="entry name" value="ABC_transporter-like_ATP-bd"/>
</dbReference>
<comment type="similarity">
    <text evidence="2">Belongs to the ABC transporter superfamily.</text>
</comment>
<evidence type="ECO:0000256" key="4">
    <source>
        <dbReference type="ARBA" id="ARBA00022448"/>
    </source>
</evidence>
<dbReference type="GO" id="GO:0005524">
    <property type="term" value="F:ATP binding"/>
    <property type="evidence" value="ECO:0007669"/>
    <property type="project" value="UniProtKB-KW"/>
</dbReference>